<dbReference type="PROSITE" id="PS50011">
    <property type="entry name" value="PROTEIN_KINASE_DOM"/>
    <property type="match status" value="1"/>
</dbReference>
<protein>
    <recommendedName>
        <fullName evidence="1">Protein kinase domain-containing protein</fullName>
    </recommendedName>
</protein>
<accession>A0A0C9US13</accession>
<keyword evidence="3" id="KW-1185">Reference proteome</keyword>
<gene>
    <name evidence="2" type="ORF">M422DRAFT_115017</name>
</gene>
<dbReference type="InterPro" id="IPR000719">
    <property type="entry name" value="Prot_kinase_dom"/>
</dbReference>
<proteinExistence type="predicted"/>
<dbReference type="SUPFAM" id="SSF56112">
    <property type="entry name" value="Protein kinase-like (PK-like)"/>
    <property type="match status" value="1"/>
</dbReference>
<feature type="non-terminal residue" evidence="2">
    <location>
        <position position="287"/>
    </location>
</feature>
<reference evidence="2 3" key="1">
    <citation type="submission" date="2014-06" db="EMBL/GenBank/DDBJ databases">
        <title>Evolutionary Origins and Diversification of the Mycorrhizal Mutualists.</title>
        <authorList>
            <consortium name="DOE Joint Genome Institute"/>
            <consortium name="Mycorrhizal Genomics Consortium"/>
            <person name="Kohler A."/>
            <person name="Kuo A."/>
            <person name="Nagy L.G."/>
            <person name="Floudas D."/>
            <person name="Copeland A."/>
            <person name="Barry K.W."/>
            <person name="Cichocki N."/>
            <person name="Veneault-Fourrey C."/>
            <person name="LaButti K."/>
            <person name="Lindquist E.A."/>
            <person name="Lipzen A."/>
            <person name="Lundell T."/>
            <person name="Morin E."/>
            <person name="Murat C."/>
            <person name="Riley R."/>
            <person name="Ohm R."/>
            <person name="Sun H."/>
            <person name="Tunlid A."/>
            <person name="Henrissat B."/>
            <person name="Grigoriev I.V."/>
            <person name="Hibbett D.S."/>
            <person name="Martin F."/>
        </authorList>
    </citation>
    <scope>NUCLEOTIDE SEQUENCE [LARGE SCALE GENOMIC DNA]</scope>
    <source>
        <strain evidence="2 3">SS14</strain>
    </source>
</reference>
<dbReference type="Proteomes" id="UP000054279">
    <property type="component" value="Unassembled WGS sequence"/>
</dbReference>
<organism evidence="2 3">
    <name type="scientific">Sphaerobolus stellatus (strain SS14)</name>
    <dbReference type="NCBI Taxonomy" id="990650"/>
    <lineage>
        <taxon>Eukaryota</taxon>
        <taxon>Fungi</taxon>
        <taxon>Dikarya</taxon>
        <taxon>Basidiomycota</taxon>
        <taxon>Agaricomycotina</taxon>
        <taxon>Agaricomycetes</taxon>
        <taxon>Phallomycetidae</taxon>
        <taxon>Geastrales</taxon>
        <taxon>Sphaerobolaceae</taxon>
        <taxon>Sphaerobolus</taxon>
    </lineage>
</organism>
<dbReference type="HOGENOM" id="CLU_067641_0_0_1"/>
<sequence length="287" mass="32755">RMEANRIWHDPVVEIYSCCITPGVRCSAQAYDLANRRWYELNIDSVVTDDDWMSEAVAKHVREYYRANQALPHWNTIHTTLRGSPVTFETQPDERVARPIQKQLSYGTQPEDKLSTTPFDQVREKFYIARGIDHCLWNGRECVYKRIEFDVDIEHIEREIRTREAIIGCIEGEIVGENREHEMIRRFNIMLILAVVTKGKEPGQDGNVAGFLMPFLGHSLESLAETASDSTVPVTELQLWDLACGVRELSQCGIMHGDINDWNTILPQPTTFPSGVGQVKLLLIDLG</sequence>
<evidence type="ECO:0000313" key="2">
    <source>
        <dbReference type="EMBL" id="KIJ27995.1"/>
    </source>
</evidence>
<feature type="domain" description="Protein kinase" evidence="1">
    <location>
        <begin position="108"/>
        <end position="287"/>
    </location>
</feature>
<evidence type="ECO:0000313" key="3">
    <source>
        <dbReference type="Proteomes" id="UP000054279"/>
    </source>
</evidence>
<evidence type="ECO:0000259" key="1">
    <source>
        <dbReference type="PROSITE" id="PS50011"/>
    </source>
</evidence>
<name>A0A0C9US13_SPHS4</name>
<dbReference type="AlphaFoldDB" id="A0A0C9US13"/>
<dbReference type="GO" id="GO:0005524">
    <property type="term" value="F:ATP binding"/>
    <property type="evidence" value="ECO:0007669"/>
    <property type="project" value="InterPro"/>
</dbReference>
<feature type="non-terminal residue" evidence="2">
    <location>
        <position position="1"/>
    </location>
</feature>
<dbReference type="GO" id="GO:0004672">
    <property type="term" value="F:protein kinase activity"/>
    <property type="evidence" value="ECO:0007669"/>
    <property type="project" value="InterPro"/>
</dbReference>
<dbReference type="InterPro" id="IPR011009">
    <property type="entry name" value="Kinase-like_dom_sf"/>
</dbReference>
<dbReference type="OrthoDB" id="5221171at2759"/>
<dbReference type="EMBL" id="KN837318">
    <property type="protein sequence ID" value="KIJ27995.1"/>
    <property type="molecule type" value="Genomic_DNA"/>
</dbReference>